<evidence type="ECO:0000313" key="2">
    <source>
        <dbReference type="EMBL" id="RKP37053.1"/>
    </source>
</evidence>
<dbReference type="Proteomes" id="UP000268162">
    <property type="component" value="Unassembled WGS sequence"/>
</dbReference>
<evidence type="ECO:0000256" key="1">
    <source>
        <dbReference type="SAM" id="SignalP"/>
    </source>
</evidence>
<reference evidence="3" key="1">
    <citation type="journal article" date="2018" name="Nat. Microbiol.">
        <title>Leveraging single-cell genomics to expand the fungal tree of life.</title>
        <authorList>
            <person name="Ahrendt S.R."/>
            <person name="Quandt C.A."/>
            <person name="Ciobanu D."/>
            <person name="Clum A."/>
            <person name="Salamov A."/>
            <person name="Andreopoulos B."/>
            <person name="Cheng J.F."/>
            <person name="Woyke T."/>
            <person name="Pelin A."/>
            <person name="Henrissat B."/>
            <person name="Reynolds N.K."/>
            <person name="Benny G.L."/>
            <person name="Smith M.E."/>
            <person name="James T.Y."/>
            <person name="Grigoriev I.V."/>
        </authorList>
    </citation>
    <scope>NUCLEOTIDE SEQUENCE [LARGE SCALE GENOMIC DNA]</scope>
    <source>
        <strain evidence="3">RSA 468</strain>
    </source>
</reference>
<evidence type="ECO:0000313" key="3">
    <source>
        <dbReference type="Proteomes" id="UP000268162"/>
    </source>
</evidence>
<keyword evidence="1" id="KW-0732">Signal</keyword>
<dbReference type="AlphaFoldDB" id="A0A4P9ZU31"/>
<protein>
    <recommendedName>
        <fullName evidence="4">3D domain-containing protein</fullName>
    </recommendedName>
</protein>
<evidence type="ECO:0008006" key="4">
    <source>
        <dbReference type="Google" id="ProtNLM"/>
    </source>
</evidence>
<accession>A0A4P9ZU31</accession>
<proteinExistence type="predicted"/>
<dbReference type="CDD" id="cd22785">
    <property type="entry name" value="DPBB_MltA-like"/>
    <property type="match status" value="1"/>
</dbReference>
<keyword evidence="3" id="KW-1185">Reference proteome</keyword>
<dbReference type="EMBL" id="ML002550">
    <property type="protein sequence ID" value="RKP37053.1"/>
    <property type="molecule type" value="Genomic_DNA"/>
</dbReference>
<name>A0A4P9ZU31_9FUNG</name>
<feature type="signal peptide" evidence="1">
    <location>
        <begin position="1"/>
        <end position="30"/>
    </location>
</feature>
<feature type="chain" id="PRO_5020959530" description="3D domain-containing protein" evidence="1">
    <location>
        <begin position="31"/>
        <end position="241"/>
    </location>
</feature>
<dbReference type="STRING" id="215637.A0A4P9ZU31"/>
<organism evidence="2 3">
    <name type="scientific">Dimargaris cristalligena</name>
    <dbReference type="NCBI Taxonomy" id="215637"/>
    <lineage>
        <taxon>Eukaryota</taxon>
        <taxon>Fungi</taxon>
        <taxon>Fungi incertae sedis</taxon>
        <taxon>Zoopagomycota</taxon>
        <taxon>Kickxellomycotina</taxon>
        <taxon>Dimargaritomycetes</taxon>
        <taxon>Dimargaritales</taxon>
        <taxon>Dimargaritaceae</taxon>
        <taxon>Dimargaris</taxon>
    </lineage>
</organism>
<gene>
    <name evidence="2" type="ORF">BJ085DRAFT_30647</name>
</gene>
<sequence>MLIQLNSFVSLLAGMSLLLATGMLPSTSTAMVAPVDSITGVSQHPLPSTSVPTPETTPIEAAMDNADSLTAAGRKVKLTYYWIMFQKQSDVGDVVLGTCDGRPLAHVTKSFADRTKMEGSARLLNGKYINLGSCSCKNYMCFQETDSPLGSNDNPLVPYSSIAVNDVKYGQTVFVPQFKGVVLPNGKVHNGCVRADDESWSFGGGQIDWYVVDEANYETLDNKLKLNKVDIVVQSCTLGKY</sequence>